<name>A0A1R2AME6_9CILI</name>
<evidence type="ECO:0000256" key="1">
    <source>
        <dbReference type="SAM" id="Coils"/>
    </source>
</evidence>
<keyword evidence="1" id="KW-0175">Coiled coil</keyword>
<feature type="coiled-coil region" evidence="1">
    <location>
        <begin position="336"/>
        <end position="370"/>
    </location>
</feature>
<feature type="coiled-coil region" evidence="1">
    <location>
        <begin position="230"/>
        <end position="302"/>
    </location>
</feature>
<reference evidence="2 3" key="1">
    <citation type="submission" date="2016-11" db="EMBL/GenBank/DDBJ databases">
        <title>The macronuclear genome of Stentor coeruleus: a giant cell with tiny introns.</title>
        <authorList>
            <person name="Slabodnick M."/>
            <person name="Ruby J.G."/>
            <person name="Reiff S.B."/>
            <person name="Swart E.C."/>
            <person name="Gosai S."/>
            <person name="Prabakaran S."/>
            <person name="Witkowska E."/>
            <person name="Larue G.E."/>
            <person name="Fisher S."/>
            <person name="Freeman R.M."/>
            <person name="Gunawardena J."/>
            <person name="Chu W."/>
            <person name="Stover N.A."/>
            <person name="Gregory B.D."/>
            <person name="Nowacki M."/>
            <person name="Derisi J."/>
            <person name="Roy S.W."/>
            <person name="Marshall W.F."/>
            <person name="Sood P."/>
        </authorList>
    </citation>
    <scope>NUCLEOTIDE SEQUENCE [LARGE SCALE GENOMIC DNA]</scope>
    <source>
        <strain evidence="2">WM001</strain>
    </source>
</reference>
<evidence type="ECO:0000313" key="2">
    <source>
        <dbReference type="EMBL" id="OMJ65697.1"/>
    </source>
</evidence>
<proteinExistence type="predicted"/>
<dbReference type="EMBL" id="MPUH01001988">
    <property type="protein sequence ID" value="OMJ65697.1"/>
    <property type="molecule type" value="Genomic_DNA"/>
</dbReference>
<gene>
    <name evidence="2" type="ORF">SteCoe_37765</name>
</gene>
<dbReference type="Gene3D" id="1.10.287.1490">
    <property type="match status" value="1"/>
</dbReference>
<protein>
    <submittedName>
        <fullName evidence="2">Uncharacterized protein</fullName>
    </submittedName>
</protein>
<dbReference type="OrthoDB" id="326836at2759"/>
<evidence type="ECO:0000313" key="3">
    <source>
        <dbReference type="Proteomes" id="UP000187209"/>
    </source>
</evidence>
<comment type="caution">
    <text evidence="2">The sequence shown here is derived from an EMBL/GenBank/DDBJ whole genome shotgun (WGS) entry which is preliminary data.</text>
</comment>
<accession>A0A1R2AME6</accession>
<dbReference type="Proteomes" id="UP000187209">
    <property type="component" value="Unassembled WGS sequence"/>
</dbReference>
<keyword evidence="3" id="KW-1185">Reference proteome</keyword>
<sequence length="424" mass="49463">MSQIANLSKIEKSVCESSCSRANLSMEDDIFTNYLEPQGNEIFDTRRFNLKKRNSQILNTATPKVQRSSTPGCKKISISSRTNSAKNISKCFYRICPSIQGSKGILSKRVENLEKKQEQWKERASVWEKERRSYQKAIENISSDPTRYYKNQLEVWKSSKFLNKISESTKIDPMQEVKNLFDWMNSQPESTPFKSIKLSFPNIAAKLEALDNYVNSLHFPSENNEITVVLKDLSEKNNHLAESLQEIEQELKSKIQALQQLQEGIEDLRIRLKNKDIETNELKEENNRLNLQINEMKNADKKSDMRKIIELTSEIEQKEYEIIIKNTENSRLVQSLDQMQKANEMYMHTIDELKEKVKNLRIECYMKNENCEEQFNKTLDKETQTLTLPKHKKRPSAVSRMQRTNEFIAYTSCMASAIEALLIE</sequence>
<organism evidence="2 3">
    <name type="scientific">Stentor coeruleus</name>
    <dbReference type="NCBI Taxonomy" id="5963"/>
    <lineage>
        <taxon>Eukaryota</taxon>
        <taxon>Sar</taxon>
        <taxon>Alveolata</taxon>
        <taxon>Ciliophora</taxon>
        <taxon>Postciliodesmatophora</taxon>
        <taxon>Heterotrichea</taxon>
        <taxon>Heterotrichida</taxon>
        <taxon>Stentoridae</taxon>
        <taxon>Stentor</taxon>
    </lineage>
</organism>
<feature type="coiled-coil region" evidence="1">
    <location>
        <begin position="103"/>
        <end position="130"/>
    </location>
</feature>
<dbReference type="AlphaFoldDB" id="A0A1R2AME6"/>